<gene>
    <name evidence="2" type="primary">upp</name>
</gene>
<dbReference type="InterPro" id="IPR000836">
    <property type="entry name" value="PRTase_dom"/>
</dbReference>
<sequence length="190" mass="22761">MTLSIYTISHPIIKILSNYIIDEKENADIDIHYHKYLGFLLIYEILRQHIVIRKTYIKSLYCIKNFYLVDNNKKYIIFTNLSKNYKLISEVQILIPDIQVVHTDYKKYNDFEINSFLSQKNNLHIFVLEKIINKNNRLIINFIEYLNFHKKIKLKSINIACIASHQEALTKLSYKYPKLTIYTSEIIYSK</sequence>
<keyword evidence="2" id="KW-0934">Plastid</keyword>
<dbReference type="EMBL" id="MF101449">
    <property type="protein sequence ID" value="ARW67977.1"/>
    <property type="molecule type" value="Genomic_DNA"/>
</dbReference>
<dbReference type="GO" id="GO:0016757">
    <property type="term" value="F:glycosyltransferase activity"/>
    <property type="evidence" value="ECO:0007669"/>
    <property type="project" value="UniProtKB-KW"/>
</dbReference>
<reference evidence="2" key="1">
    <citation type="journal article" date="2017" name="J. Phycol.">
        <title>Analysis of chloroplast genomes and a supermatrix inform reclassification of the Rhodomelaceae (Rhodophyta).</title>
        <authorList>
            <person name="Diaz-Tapia P."/>
            <person name="Maggs C.A."/>
            <person name="West J.A."/>
            <person name="Verbruggen H."/>
        </authorList>
    </citation>
    <scope>NUCLEOTIDE SEQUENCE</scope>
    <source>
        <strain evidence="2">PD1540</strain>
    </source>
</reference>
<dbReference type="RefSeq" id="YP_009398791.1">
    <property type="nucleotide sequence ID" value="NC_035293.1"/>
</dbReference>
<organism evidence="2">
    <name type="scientific">Kuetzingia canaliculata</name>
    <name type="common">Red alga</name>
    <name type="synonym">Rytiphlaea canaliculata</name>
    <dbReference type="NCBI Taxonomy" id="228262"/>
    <lineage>
        <taxon>Eukaryota</taxon>
        <taxon>Rhodophyta</taxon>
        <taxon>Florideophyceae</taxon>
        <taxon>Rhodymeniophycidae</taxon>
        <taxon>Ceramiales</taxon>
        <taxon>Rhodomelaceae</taxon>
        <taxon>Amansieae</taxon>
        <taxon>Kuetzingia</taxon>
    </lineage>
</organism>
<dbReference type="Gene3D" id="3.40.50.2020">
    <property type="match status" value="1"/>
</dbReference>
<geneLocation type="chloroplast" evidence="2"/>
<proteinExistence type="predicted"/>
<protein>
    <submittedName>
        <fullName evidence="2">Uracil phosphoribosyltransferase</fullName>
    </submittedName>
</protein>
<keyword evidence="2" id="KW-0808">Transferase</keyword>
<accession>A0A1Z1MPG0</accession>
<evidence type="ECO:0000313" key="2">
    <source>
        <dbReference type="EMBL" id="ARW67977.1"/>
    </source>
</evidence>
<dbReference type="SUPFAM" id="SSF53271">
    <property type="entry name" value="PRTase-like"/>
    <property type="match status" value="1"/>
</dbReference>
<keyword evidence="2" id="KW-0150">Chloroplast</keyword>
<evidence type="ECO:0000259" key="1">
    <source>
        <dbReference type="Pfam" id="PF14681"/>
    </source>
</evidence>
<dbReference type="Pfam" id="PF14681">
    <property type="entry name" value="UPRTase"/>
    <property type="match status" value="1"/>
</dbReference>
<feature type="domain" description="Phosphoribosyltransferase" evidence="1">
    <location>
        <begin position="8"/>
        <end position="186"/>
    </location>
</feature>
<dbReference type="GeneID" id="33361378"/>
<dbReference type="InterPro" id="IPR029057">
    <property type="entry name" value="PRTase-like"/>
</dbReference>
<keyword evidence="2" id="KW-0328">Glycosyltransferase</keyword>
<name>A0A1Z1MPG0_KUECA</name>
<dbReference type="AlphaFoldDB" id="A0A1Z1MPG0"/>